<feature type="compositionally biased region" description="Acidic residues" evidence="4">
    <location>
        <begin position="465"/>
        <end position="475"/>
    </location>
</feature>
<feature type="region of interest" description="Disordered" evidence="4">
    <location>
        <begin position="497"/>
        <end position="565"/>
    </location>
</feature>
<dbReference type="SMART" id="SM00248">
    <property type="entry name" value="ANK"/>
    <property type="match status" value="9"/>
</dbReference>
<dbReference type="PROSITE" id="PS50088">
    <property type="entry name" value="ANK_REPEAT"/>
    <property type="match status" value="3"/>
</dbReference>
<feature type="repeat" description="ANK" evidence="3">
    <location>
        <begin position="336"/>
        <end position="359"/>
    </location>
</feature>
<dbReference type="Proteomes" id="UP001420932">
    <property type="component" value="Unassembled WGS sequence"/>
</dbReference>
<feature type="repeat" description="ANK" evidence="3">
    <location>
        <begin position="221"/>
        <end position="253"/>
    </location>
</feature>
<feature type="region of interest" description="Disordered" evidence="4">
    <location>
        <begin position="581"/>
        <end position="607"/>
    </location>
</feature>
<dbReference type="PANTHER" id="PTHR24126">
    <property type="entry name" value="ANKYRIN REPEAT, PH AND SEC7 DOMAIN CONTAINING PROTEIN SECG-RELATED"/>
    <property type="match status" value="1"/>
</dbReference>
<keyword evidence="6" id="KW-1185">Reference proteome</keyword>
<evidence type="ECO:0000313" key="5">
    <source>
        <dbReference type="EMBL" id="KAK9113506.1"/>
    </source>
</evidence>
<evidence type="ECO:0000256" key="4">
    <source>
        <dbReference type="SAM" id="MobiDB-lite"/>
    </source>
</evidence>
<reference evidence="5 6" key="1">
    <citation type="submission" date="2024-01" db="EMBL/GenBank/DDBJ databases">
        <title>Genome assemblies of Stephania.</title>
        <authorList>
            <person name="Yang L."/>
        </authorList>
    </citation>
    <scope>NUCLEOTIDE SEQUENCE [LARGE SCALE GENOMIC DNA]</scope>
    <source>
        <strain evidence="5">YNDBR</strain>
        <tissue evidence="5">Leaf</tissue>
    </source>
</reference>
<feature type="region of interest" description="Disordered" evidence="4">
    <location>
        <begin position="459"/>
        <end position="484"/>
    </location>
</feature>
<dbReference type="Gene3D" id="1.25.40.20">
    <property type="entry name" value="Ankyrin repeat-containing domain"/>
    <property type="match status" value="1"/>
</dbReference>
<dbReference type="InterPro" id="IPR002110">
    <property type="entry name" value="Ankyrin_rpt"/>
</dbReference>
<dbReference type="AlphaFoldDB" id="A0AAP0IEV8"/>
<accession>A0AAP0IEV8</accession>
<keyword evidence="2 3" id="KW-0040">ANK repeat</keyword>
<dbReference type="PROSITE" id="PS50297">
    <property type="entry name" value="ANK_REP_REGION"/>
    <property type="match status" value="2"/>
</dbReference>
<name>A0AAP0IEV8_9MAGN</name>
<comment type="caution">
    <text evidence="5">The sequence shown here is derived from an EMBL/GenBank/DDBJ whole genome shotgun (WGS) entry which is preliminary data.</text>
</comment>
<organism evidence="5 6">
    <name type="scientific">Stephania yunnanensis</name>
    <dbReference type="NCBI Taxonomy" id="152371"/>
    <lineage>
        <taxon>Eukaryota</taxon>
        <taxon>Viridiplantae</taxon>
        <taxon>Streptophyta</taxon>
        <taxon>Embryophyta</taxon>
        <taxon>Tracheophyta</taxon>
        <taxon>Spermatophyta</taxon>
        <taxon>Magnoliopsida</taxon>
        <taxon>Ranunculales</taxon>
        <taxon>Menispermaceae</taxon>
        <taxon>Menispermoideae</taxon>
        <taxon>Cissampelideae</taxon>
        <taxon>Stephania</taxon>
    </lineage>
</organism>
<evidence type="ECO:0000256" key="2">
    <source>
        <dbReference type="ARBA" id="ARBA00023043"/>
    </source>
</evidence>
<dbReference type="SUPFAM" id="SSF48403">
    <property type="entry name" value="Ankyrin repeat"/>
    <property type="match status" value="1"/>
</dbReference>
<dbReference type="PANTHER" id="PTHR24126:SF40">
    <property type="entry name" value="ANKYRIN REPEAT FAMILY PROTEIN"/>
    <property type="match status" value="1"/>
</dbReference>
<evidence type="ECO:0000256" key="1">
    <source>
        <dbReference type="ARBA" id="ARBA00022737"/>
    </source>
</evidence>
<evidence type="ECO:0000256" key="3">
    <source>
        <dbReference type="PROSITE-ProRule" id="PRU00023"/>
    </source>
</evidence>
<evidence type="ECO:0000313" key="6">
    <source>
        <dbReference type="Proteomes" id="UP001420932"/>
    </source>
</evidence>
<proteinExistence type="predicted"/>
<feature type="repeat" description="ANK" evidence="3">
    <location>
        <begin position="254"/>
        <end position="275"/>
    </location>
</feature>
<gene>
    <name evidence="5" type="ORF">Syun_020303</name>
</gene>
<protein>
    <submittedName>
        <fullName evidence="5">Uncharacterized protein</fullName>
    </submittedName>
</protein>
<feature type="compositionally biased region" description="Low complexity" evidence="4">
    <location>
        <begin position="588"/>
        <end position="602"/>
    </location>
</feature>
<dbReference type="Pfam" id="PF12796">
    <property type="entry name" value="Ank_2"/>
    <property type="match status" value="2"/>
</dbReference>
<dbReference type="InterPro" id="IPR036770">
    <property type="entry name" value="Ankyrin_rpt-contain_sf"/>
</dbReference>
<dbReference type="EMBL" id="JBBNAF010000009">
    <property type="protein sequence ID" value="KAK9113506.1"/>
    <property type="molecule type" value="Genomic_DNA"/>
</dbReference>
<sequence length="674" mass="73355">MPPPHLPLRWEGMGDQWWYASPIDWAAANGQFDLVRELLLLDPNLIIKLTSLRRIRRLESVWDDESQFESVAKCRCRVAKKLLYVSEVVRRRNSLIESGYGGWLLYIGASAGDVGFVKELLERKPLLVFGEGEYGVTDMLYAASMSKNSEVFRVLFDFAISPRYLTMRKSDVDGQSIEVPPVCKFDIMNRAVHAAARGGDLEILKELLKDCSNILVYRDLEGSTVLHSASGSGQVEVVKDLIASFDIITSKDNQGNTALHVAAYFGHSAVVEALIISLPSSILIPNNAGDTFFHAAVVGFQTPGFRRLDRHKELMNQLIYGNTVDIQSIVNCQNKDGRTALHLAFTGSNNSNLIQLLLSTPSMNLNICDVDGMTPLDLLVRLPGSASSEILIKKLISAGCVSNSQYCKTNCSNASPLKVQVMIPSPGTSFRIPDAEILSYVGIKKLVVADDQASECISSSSSEVSEIDAANENDTSENKKRDSGGKHLMALLNWHQQKDRKSDGSENLGEDDSVGASSGKQRELDSLETSSAAPLRQKFSKPPAVANKQRVLSVRTKLPSPSTKKKFSAELMHGVIQATPELTPPVQSPSGSLSRSMSSPASVEKSQGIDATIGGSSSAISFNPSLGDSSSTNKTRNSVSSNKRLMNQYFCFGTHGIAVNEPISRVLQPNQVAI</sequence>
<keyword evidence="1" id="KW-0677">Repeat</keyword>